<dbReference type="Pfam" id="PF14028">
    <property type="entry name" value="Lant_dehydr_C"/>
    <property type="match status" value="1"/>
</dbReference>
<evidence type="ECO:0000313" key="2">
    <source>
        <dbReference type="EMBL" id="REC44196.1"/>
    </source>
</evidence>
<dbReference type="RefSeq" id="WP_115929664.1">
    <property type="nucleotide sequence ID" value="NZ_QNVV01000020.1"/>
</dbReference>
<dbReference type="EMBL" id="QNVV01000020">
    <property type="protein sequence ID" value="REC44196.1"/>
    <property type="molecule type" value="Genomic_DNA"/>
</dbReference>
<accession>A0A3D9ATK0</accession>
<keyword evidence="3" id="KW-1185">Reference proteome</keyword>
<dbReference type="OrthoDB" id="1273722at2"/>
<sequence length="294" mass="34631">MKKIQRHFTLGSEWIYVKIYTGYKTADQLLMNELASLTRSLTQQNLIQEFFFIRFSDPFYHIRLRLHLTDISHIGTVISLLNRALHSKIQNRLITKLQFDTYSRELERYHSLLIEKAETVFCIDSRYILAIIRNVIKNEAEDNRWIAGILLITSFLDSSGMSTEEKLRLMEGLAASFKKEFGFDQYNSKQFNTKYREHKQTIGDAISRTYSAEGFDKIYPLIDKRNKELAPVISEIKTISKKNNLEYSRYAGSYLHMTINRLFPVKNRLHELLLYDMVSRYYKSQLARSSMSSK</sequence>
<name>A0A3D9ATK0_9FLAO</name>
<gene>
    <name evidence="2" type="ORF">DRF67_17865</name>
</gene>
<organism evidence="2 3">
    <name type="scientific">Chryseobacterium pennipullorum</name>
    <dbReference type="NCBI Taxonomy" id="2258963"/>
    <lineage>
        <taxon>Bacteria</taxon>
        <taxon>Pseudomonadati</taxon>
        <taxon>Bacteroidota</taxon>
        <taxon>Flavobacteriia</taxon>
        <taxon>Flavobacteriales</taxon>
        <taxon>Weeksellaceae</taxon>
        <taxon>Chryseobacterium group</taxon>
        <taxon>Chryseobacterium</taxon>
    </lineage>
</organism>
<feature type="domain" description="Thiopeptide-type bacteriocin biosynthesis" evidence="1">
    <location>
        <begin position="14"/>
        <end position="282"/>
    </location>
</feature>
<protein>
    <recommendedName>
        <fullName evidence="1">Thiopeptide-type bacteriocin biosynthesis domain-containing protein</fullName>
    </recommendedName>
</protein>
<evidence type="ECO:0000259" key="1">
    <source>
        <dbReference type="Pfam" id="PF14028"/>
    </source>
</evidence>
<comment type="caution">
    <text evidence="2">The sequence shown here is derived from an EMBL/GenBank/DDBJ whole genome shotgun (WGS) entry which is preliminary data.</text>
</comment>
<reference evidence="2 3" key="1">
    <citation type="submission" date="2018-06" db="EMBL/GenBank/DDBJ databases">
        <title>Novel Chryseobacterium species.</title>
        <authorList>
            <person name="Newman J."/>
            <person name="Hugo C."/>
            <person name="Oosthuizen L."/>
            <person name="Charimba G."/>
        </authorList>
    </citation>
    <scope>NUCLEOTIDE SEQUENCE [LARGE SCALE GENOMIC DNA]</scope>
    <source>
        <strain evidence="2 3">7_F195</strain>
    </source>
</reference>
<proteinExistence type="predicted"/>
<dbReference type="InterPro" id="IPR023809">
    <property type="entry name" value="Thiopep_bacteriocin_synth_dom"/>
</dbReference>
<dbReference type="Proteomes" id="UP000256257">
    <property type="component" value="Unassembled WGS sequence"/>
</dbReference>
<evidence type="ECO:0000313" key="3">
    <source>
        <dbReference type="Proteomes" id="UP000256257"/>
    </source>
</evidence>
<dbReference type="AlphaFoldDB" id="A0A3D9ATK0"/>
<dbReference type="NCBIfam" id="TIGR03891">
    <property type="entry name" value="thiopep_ocin"/>
    <property type="match status" value="1"/>
</dbReference>